<dbReference type="EMBL" id="PYMK01000005">
    <property type="protein sequence ID" value="PSU30005.1"/>
    <property type="molecule type" value="Genomic_DNA"/>
</dbReference>
<name>A0A2T3INR5_9GAMM</name>
<gene>
    <name evidence="1" type="ORF">CTM88_05895</name>
</gene>
<protein>
    <submittedName>
        <fullName evidence="1">Uncharacterized protein</fullName>
    </submittedName>
</protein>
<evidence type="ECO:0000313" key="2">
    <source>
        <dbReference type="Proteomes" id="UP000240254"/>
    </source>
</evidence>
<organism evidence="1 2">
    <name type="scientific">Photobacterium aquimaris</name>
    <dbReference type="NCBI Taxonomy" id="512643"/>
    <lineage>
        <taxon>Bacteria</taxon>
        <taxon>Pseudomonadati</taxon>
        <taxon>Pseudomonadota</taxon>
        <taxon>Gammaproteobacteria</taxon>
        <taxon>Vibrionales</taxon>
        <taxon>Vibrionaceae</taxon>
        <taxon>Photobacterium</taxon>
    </lineage>
</organism>
<comment type="caution">
    <text evidence="1">The sequence shown here is derived from an EMBL/GenBank/DDBJ whole genome shotgun (WGS) entry which is preliminary data.</text>
</comment>
<accession>A0A2T3INR5</accession>
<sequence length="111" mass="12494">MLGISLFFNSLAHADIKVKTAHELEIFRLGYIHSITPFDLKQPTEALQTIANLYALTYVLKDLPLAEETKYDTLSSDIKKDIAYKYCKAYTTPSNTQIQASAILSDILSTY</sequence>
<reference evidence="1 2" key="1">
    <citation type="submission" date="2018-03" db="EMBL/GenBank/DDBJ databases">
        <title>Whole genome sequencing of Histamine producing bacteria.</title>
        <authorList>
            <person name="Butler K."/>
        </authorList>
    </citation>
    <scope>NUCLEOTIDE SEQUENCE [LARGE SCALE GENOMIC DNA]</scope>
    <source>
        <strain evidence="1 2">BS2</strain>
    </source>
</reference>
<dbReference type="Proteomes" id="UP000240254">
    <property type="component" value="Unassembled WGS sequence"/>
</dbReference>
<evidence type="ECO:0000313" key="1">
    <source>
        <dbReference type="EMBL" id="PSU30005.1"/>
    </source>
</evidence>
<dbReference type="AlphaFoldDB" id="A0A2T3INR5"/>
<proteinExistence type="predicted"/>